<evidence type="ECO:0000313" key="3">
    <source>
        <dbReference type="EMBL" id="AKV76213.1"/>
    </source>
</evidence>
<protein>
    <submittedName>
        <fullName evidence="1">Uncharacterized protein</fullName>
    </submittedName>
</protein>
<evidence type="ECO:0000313" key="6">
    <source>
        <dbReference type="EMBL" id="AKV82952.1"/>
    </source>
</evidence>
<evidence type="ECO:0000313" key="9">
    <source>
        <dbReference type="Proteomes" id="UP000061362"/>
    </source>
</evidence>
<dbReference type="Proteomes" id="UP000056255">
    <property type="component" value="Chromosome"/>
</dbReference>
<gene>
    <name evidence="1" type="ORF">HA72_0900</name>
    <name evidence="2" type="ORF">MsedA_0916</name>
    <name evidence="3" type="ORF">MsedB_0917</name>
    <name evidence="4" type="ORF">MsedC_0916</name>
    <name evidence="5" type="ORF">MsedD_0917</name>
    <name evidence="6" type="ORF">MsedE_0916</name>
</gene>
<evidence type="ECO:0000313" key="7">
    <source>
        <dbReference type="Proteomes" id="UP000029084"/>
    </source>
</evidence>
<dbReference type="PATRIC" id="fig|43687.5.peg.927"/>
<evidence type="ECO:0000313" key="10">
    <source>
        <dbReference type="Proteomes" id="UP000062398"/>
    </source>
</evidence>
<dbReference type="Proteomes" id="UP000029084">
    <property type="component" value="Chromosome"/>
</dbReference>
<name>A0A088E524_9CREN</name>
<evidence type="ECO:0000313" key="8">
    <source>
        <dbReference type="Proteomes" id="UP000056255"/>
    </source>
</evidence>
<dbReference type="Proteomes" id="UP000062475">
    <property type="component" value="Chromosome"/>
</dbReference>
<dbReference type="EMBL" id="CP012176">
    <property type="protein sequence ID" value="AKV82952.1"/>
    <property type="molecule type" value="Genomic_DNA"/>
</dbReference>
<dbReference type="GeneID" id="97614025"/>
<dbReference type="EMBL" id="CP012172">
    <property type="protein sequence ID" value="AKV73974.1"/>
    <property type="molecule type" value="Genomic_DNA"/>
</dbReference>
<dbReference type="RefSeq" id="WP_012020859.1">
    <property type="nucleotide sequence ID" value="NZ_CP008822.1"/>
</dbReference>
<evidence type="ECO:0000313" key="4">
    <source>
        <dbReference type="EMBL" id="AKV78466.1"/>
    </source>
</evidence>
<reference evidence="1 7" key="1">
    <citation type="journal article" date="2014" name="J. Bacteriol.">
        <title>Role of an Archaeal PitA Transporter in the Copper and Arsenic Resistance of Metallosphaera sedula, an Extreme Thermoacidophile.</title>
        <authorList>
            <person name="McCarthy S."/>
            <person name="Ai C."/>
            <person name="Wheaton G."/>
            <person name="Tevatia R."/>
            <person name="Eckrich V."/>
            <person name="Kelly R."/>
            <person name="Blum P."/>
        </authorList>
    </citation>
    <scope>NUCLEOTIDE SEQUENCE [LARGE SCALE GENOMIC DNA]</scope>
    <source>
        <strain evidence="1 7">CuR1</strain>
    </source>
</reference>
<evidence type="ECO:0000313" key="5">
    <source>
        <dbReference type="EMBL" id="AKV80711.1"/>
    </source>
</evidence>
<dbReference type="Proteomes" id="UP000062398">
    <property type="component" value="Chromosome"/>
</dbReference>
<evidence type="ECO:0000313" key="11">
    <source>
        <dbReference type="Proteomes" id="UP000062475"/>
    </source>
</evidence>
<accession>A0A088E524</accession>
<reference evidence="6 8" key="3">
    <citation type="submission" date="2015-07" db="EMBL/GenBank/DDBJ databases">
        <title>Physiological, transcriptional responses and genome re-sequencing of acid resistant extremely thermoacidophilic Metallosphaera sedula SARC-M1.</title>
        <authorList>
            <person name="Ai C."/>
            <person name="McCarthy S."/>
            <person name="Eckrich V."/>
            <person name="Rudrappa D."/>
            <person name="Qiu G."/>
            <person name="Blum P."/>
        </authorList>
    </citation>
    <scope>NUCLEOTIDE SEQUENCE [LARGE SCALE GENOMIC DNA]</scope>
    <source>
        <strain evidence="6 8">SARC-M1</strain>
    </source>
</reference>
<dbReference type="EMBL" id="CP008822">
    <property type="protein sequence ID" value="AIM27058.1"/>
    <property type="molecule type" value="Genomic_DNA"/>
</dbReference>
<organism evidence="1 7">
    <name type="scientific">Metallosphaera sedula</name>
    <dbReference type="NCBI Taxonomy" id="43687"/>
    <lineage>
        <taxon>Archaea</taxon>
        <taxon>Thermoproteota</taxon>
        <taxon>Thermoprotei</taxon>
        <taxon>Sulfolobales</taxon>
        <taxon>Sulfolobaceae</taxon>
        <taxon>Metallosphaera</taxon>
    </lineage>
</organism>
<evidence type="ECO:0000313" key="2">
    <source>
        <dbReference type="EMBL" id="AKV73974.1"/>
    </source>
</evidence>
<dbReference type="AlphaFoldDB" id="A0A088E524"/>
<dbReference type="EMBL" id="CP012175">
    <property type="protein sequence ID" value="AKV80711.1"/>
    <property type="molecule type" value="Genomic_DNA"/>
</dbReference>
<dbReference type="EMBL" id="CP012174">
    <property type="protein sequence ID" value="AKV78466.1"/>
    <property type="molecule type" value="Genomic_DNA"/>
</dbReference>
<dbReference type="Proteomes" id="UP000068832">
    <property type="component" value="Chromosome"/>
</dbReference>
<reference evidence="9 10" key="2">
    <citation type="journal article" date="2015" name="Genome Announc.">
        <title>Complete Genome Sequences of Evolved Arsenate-Resistant Metallosphaera sedula Strains.</title>
        <authorList>
            <person name="Ai C."/>
            <person name="McCarthy S."/>
            <person name="Schackwitz W."/>
            <person name="Martin J."/>
            <person name="Lipzen A."/>
            <person name="Blum P."/>
        </authorList>
    </citation>
    <scope>NUCLEOTIDE SEQUENCE [LARGE SCALE GENOMIC DNA]</scope>
    <source>
        <strain evidence="4 10">ARS120-1</strain>
        <strain evidence="5 9">ARS120-2</strain>
        <strain evidence="2 12">ARS50-1</strain>
        <strain evidence="3 11">ARS50-2</strain>
    </source>
</reference>
<evidence type="ECO:0000313" key="12">
    <source>
        <dbReference type="Proteomes" id="UP000068832"/>
    </source>
</evidence>
<evidence type="ECO:0000313" key="1">
    <source>
        <dbReference type="EMBL" id="AIM27058.1"/>
    </source>
</evidence>
<sequence length="127" mass="14997">MDIIVEGNVEVVRRVLSRISDLGLKIMLPRIREISERGIDIVSNVYDRRKEPLKLVVDGSYWVYISPPEEVIISYLEAWKLQRSEEDKMKAVLVYCAQRNSLDQGYLRDESSRRNVNDYLRKLEEYC</sequence>
<dbReference type="Proteomes" id="UP000061362">
    <property type="component" value="Chromosome"/>
</dbReference>
<dbReference type="EMBL" id="CP012173">
    <property type="protein sequence ID" value="AKV76213.1"/>
    <property type="molecule type" value="Genomic_DNA"/>
</dbReference>
<proteinExistence type="predicted"/>